<dbReference type="InterPro" id="IPR033140">
    <property type="entry name" value="Lipase_GDXG_put_SER_AS"/>
</dbReference>
<reference evidence="6" key="1">
    <citation type="submission" date="2021-12" db="EMBL/GenBank/DDBJ databases">
        <authorList>
            <person name="Li Y."/>
        </authorList>
    </citation>
    <scope>NUCLEOTIDE SEQUENCE</scope>
    <source>
        <strain evidence="6">DKSPLA3</strain>
    </source>
</reference>
<evidence type="ECO:0000256" key="1">
    <source>
        <dbReference type="ARBA" id="ARBA00010515"/>
    </source>
</evidence>
<feature type="active site" evidence="3">
    <location>
        <position position="198"/>
    </location>
</feature>
<name>A0A9X1T5J8_9HYPH</name>
<dbReference type="Pfam" id="PF07859">
    <property type="entry name" value="Abhydrolase_3"/>
    <property type="match status" value="1"/>
</dbReference>
<dbReference type="InterPro" id="IPR029058">
    <property type="entry name" value="AB_hydrolase_fold"/>
</dbReference>
<dbReference type="PANTHER" id="PTHR48081">
    <property type="entry name" value="AB HYDROLASE SUPERFAMILY PROTEIN C4A8.06C"/>
    <property type="match status" value="1"/>
</dbReference>
<evidence type="ECO:0000313" key="7">
    <source>
        <dbReference type="Proteomes" id="UP001139089"/>
    </source>
</evidence>
<keyword evidence="7" id="KW-1185">Reference proteome</keyword>
<dbReference type="RefSeq" id="WP_231811523.1">
    <property type="nucleotide sequence ID" value="NZ_JAJOZR010000001.1"/>
</dbReference>
<dbReference type="PROSITE" id="PS01174">
    <property type="entry name" value="LIPASE_GDXG_SER"/>
    <property type="match status" value="1"/>
</dbReference>
<organism evidence="6 7">
    <name type="scientific">Rhizobium quercicola</name>
    <dbReference type="NCBI Taxonomy" id="2901226"/>
    <lineage>
        <taxon>Bacteria</taxon>
        <taxon>Pseudomonadati</taxon>
        <taxon>Pseudomonadota</taxon>
        <taxon>Alphaproteobacteria</taxon>
        <taxon>Hyphomicrobiales</taxon>
        <taxon>Rhizobiaceae</taxon>
        <taxon>Rhizobium/Agrobacterium group</taxon>
        <taxon>Rhizobium</taxon>
    </lineage>
</organism>
<comment type="caution">
    <text evidence="6">The sequence shown here is derived from an EMBL/GenBank/DDBJ whole genome shotgun (WGS) entry which is preliminary data.</text>
</comment>
<dbReference type="Proteomes" id="UP001139089">
    <property type="component" value="Unassembled WGS sequence"/>
</dbReference>
<dbReference type="Gene3D" id="3.40.50.1820">
    <property type="entry name" value="alpha/beta hydrolase"/>
    <property type="match status" value="1"/>
</dbReference>
<dbReference type="EMBL" id="JAJOZR010000001">
    <property type="protein sequence ID" value="MCD7107803.1"/>
    <property type="molecule type" value="Genomic_DNA"/>
</dbReference>
<evidence type="ECO:0000256" key="2">
    <source>
        <dbReference type="ARBA" id="ARBA00022801"/>
    </source>
</evidence>
<dbReference type="SUPFAM" id="SSF53474">
    <property type="entry name" value="alpha/beta-Hydrolases"/>
    <property type="match status" value="1"/>
</dbReference>
<evidence type="ECO:0000259" key="5">
    <source>
        <dbReference type="Pfam" id="PF07859"/>
    </source>
</evidence>
<comment type="similarity">
    <text evidence="1">Belongs to the 'GDXG' lipolytic enzyme family.</text>
</comment>
<dbReference type="GO" id="GO:0016787">
    <property type="term" value="F:hydrolase activity"/>
    <property type="evidence" value="ECO:0007669"/>
    <property type="project" value="UniProtKB-KW"/>
</dbReference>
<feature type="region of interest" description="Disordered" evidence="4">
    <location>
        <begin position="358"/>
        <end position="393"/>
    </location>
</feature>
<evidence type="ECO:0000256" key="4">
    <source>
        <dbReference type="SAM" id="MobiDB-lite"/>
    </source>
</evidence>
<dbReference type="AlphaFoldDB" id="A0A9X1T5J8"/>
<dbReference type="InterPro" id="IPR013094">
    <property type="entry name" value="AB_hydrolase_3"/>
</dbReference>
<evidence type="ECO:0000256" key="3">
    <source>
        <dbReference type="PROSITE-ProRule" id="PRU10038"/>
    </source>
</evidence>
<evidence type="ECO:0000313" key="6">
    <source>
        <dbReference type="EMBL" id="MCD7107803.1"/>
    </source>
</evidence>
<keyword evidence="2 6" id="KW-0378">Hydrolase</keyword>
<feature type="domain" description="Alpha/beta hydrolase fold-3" evidence="5">
    <location>
        <begin position="120"/>
        <end position="334"/>
    </location>
</feature>
<protein>
    <submittedName>
        <fullName evidence="6">Alpha/beta hydrolase</fullName>
    </submittedName>
</protein>
<gene>
    <name evidence="6" type="ORF">LRX75_01995</name>
</gene>
<dbReference type="PANTHER" id="PTHR48081:SF8">
    <property type="entry name" value="ALPHA_BETA HYDROLASE FOLD-3 DOMAIN-CONTAINING PROTEIN-RELATED"/>
    <property type="match status" value="1"/>
</dbReference>
<sequence>MITVLLIALAGIVSVFIATIAILAVRSAPEDLRSYDVPSGTLVMTDQASLAAYTEMATAFADMGKAFDAMPEAERLATVRAALDGMGEAKSLEETVVPVDAEGVSGEWVLPAHGRVLRKILYIHGGFFSMGSPVSHRAMTTRLARECDAAVFAPRYALLPENPRKRMVGDCRRAYAWLAAAPVPGWPTMLPITVAGDSAGGNLALVTARWASRQTGLDHPASVVALSPATDATMSSLTRANRKDDILVGPTLDPVLKLAPLVWRLAILAKFKVWPNDPEISPLFGDLSRLPPTFIQVGSSELMLGDSLRYANKARAQGSDVRLQRWTGLPHVWHLMDLDAEAARQSWQAIAAFISDPAGASSGPRDDDRDAVAPFPDRTTASSTQTPLPKALP</sequence>
<dbReference type="InterPro" id="IPR050300">
    <property type="entry name" value="GDXG_lipolytic_enzyme"/>
</dbReference>
<accession>A0A9X1T5J8</accession>
<proteinExistence type="inferred from homology"/>